<dbReference type="EMBL" id="JRJU01000003">
    <property type="protein sequence ID" value="KHF41446.1"/>
    <property type="molecule type" value="Genomic_DNA"/>
</dbReference>
<sequence length="114" mass="13396">MKLLAALNSIIHPMNIPIETGYFSGLPPDEYMVLTPLSDRFDLFADNQAHSVIEEVRISVFSKKNYLPIKKQLTKKLLQNEITITDRRYIGFENETKYHHYAIDVMKEYEMEEN</sequence>
<dbReference type="Proteomes" id="UP000030832">
    <property type="component" value="Unassembled WGS sequence"/>
</dbReference>
<dbReference type="eggNOG" id="ENOG502ZZE9">
    <property type="taxonomic scope" value="Bacteria"/>
</dbReference>
<comment type="caution">
    <text evidence="1">The sequence shown here is derived from an EMBL/GenBank/DDBJ whole genome shotgun (WGS) entry which is preliminary data.</text>
</comment>
<name>A0A0B0IP60_9BACI</name>
<gene>
    <name evidence="1" type="ORF">LQ50_04270</name>
</gene>
<organism evidence="1 2">
    <name type="scientific">Halalkalibacter okhensis</name>
    <dbReference type="NCBI Taxonomy" id="333138"/>
    <lineage>
        <taxon>Bacteria</taxon>
        <taxon>Bacillati</taxon>
        <taxon>Bacillota</taxon>
        <taxon>Bacilli</taxon>
        <taxon>Bacillales</taxon>
        <taxon>Bacillaceae</taxon>
        <taxon>Halalkalibacter</taxon>
    </lineage>
</organism>
<dbReference type="STRING" id="333138.LQ50_04270"/>
<evidence type="ECO:0000313" key="2">
    <source>
        <dbReference type="Proteomes" id="UP000030832"/>
    </source>
</evidence>
<keyword evidence="2" id="KW-1185">Reference proteome</keyword>
<dbReference type="RefSeq" id="WP_034626378.1">
    <property type="nucleotide sequence ID" value="NZ_JRJU01000003.1"/>
</dbReference>
<protein>
    <submittedName>
        <fullName evidence="1">Uncharacterized protein</fullName>
    </submittedName>
</protein>
<accession>A0A0B0IP60</accession>
<dbReference type="AlphaFoldDB" id="A0A0B0IP60"/>
<evidence type="ECO:0000313" key="1">
    <source>
        <dbReference type="EMBL" id="KHF41446.1"/>
    </source>
</evidence>
<reference evidence="1 2" key="1">
    <citation type="submission" date="2014-09" db="EMBL/GenBank/DDBJ databases">
        <title>Genome sequencing and annotation of Bacillus Okhensis strain Kh10-101T.</title>
        <authorList>
            <person name="Prakash J.S."/>
        </authorList>
    </citation>
    <scope>NUCLEOTIDE SEQUENCE [LARGE SCALE GENOMIC DNA]</scope>
    <source>
        <strain evidence="2">Kh10-101T</strain>
    </source>
</reference>
<proteinExistence type="predicted"/>
<dbReference type="OrthoDB" id="4425335at2"/>